<dbReference type="EMBL" id="BARV01038774">
    <property type="protein sequence ID" value="GAI50841.1"/>
    <property type="molecule type" value="Genomic_DNA"/>
</dbReference>
<accession>X1Q7U4</accession>
<feature type="non-terminal residue" evidence="1">
    <location>
        <position position="1"/>
    </location>
</feature>
<sequence length="41" mass="4609">AAHLAGHATVVRKLFPMLPFNAFQVINEEAERAKEEMQEGK</sequence>
<gene>
    <name evidence="1" type="ORF">S06H3_59631</name>
</gene>
<proteinExistence type="predicted"/>
<name>X1Q7U4_9ZZZZ</name>
<evidence type="ECO:0000313" key="1">
    <source>
        <dbReference type="EMBL" id="GAI50841.1"/>
    </source>
</evidence>
<reference evidence="1" key="1">
    <citation type="journal article" date="2014" name="Front. Microbiol.">
        <title>High frequency of phylogenetically diverse reductive dehalogenase-homologous genes in deep subseafloor sedimentary metagenomes.</title>
        <authorList>
            <person name="Kawai M."/>
            <person name="Futagami T."/>
            <person name="Toyoda A."/>
            <person name="Takaki Y."/>
            <person name="Nishi S."/>
            <person name="Hori S."/>
            <person name="Arai W."/>
            <person name="Tsubouchi T."/>
            <person name="Morono Y."/>
            <person name="Uchiyama I."/>
            <person name="Ito T."/>
            <person name="Fujiyama A."/>
            <person name="Inagaki F."/>
            <person name="Takami H."/>
        </authorList>
    </citation>
    <scope>NUCLEOTIDE SEQUENCE</scope>
    <source>
        <strain evidence="1">Expedition CK06-06</strain>
    </source>
</reference>
<comment type="caution">
    <text evidence="1">The sequence shown here is derived from an EMBL/GenBank/DDBJ whole genome shotgun (WGS) entry which is preliminary data.</text>
</comment>
<organism evidence="1">
    <name type="scientific">marine sediment metagenome</name>
    <dbReference type="NCBI Taxonomy" id="412755"/>
    <lineage>
        <taxon>unclassified sequences</taxon>
        <taxon>metagenomes</taxon>
        <taxon>ecological metagenomes</taxon>
    </lineage>
</organism>
<dbReference type="AlphaFoldDB" id="X1Q7U4"/>
<protein>
    <submittedName>
        <fullName evidence="1">Uncharacterized protein</fullName>
    </submittedName>
</protein>